<organism evidence="2">
    <name type="scientific">Schistocephalus solidus</name>
    <name type="common">Tapeworm</name>
    <dbReference type="NCBI Taxonomy" id="70667"/>
    <lineage>
        <taxon>Eukaryota</taxon>
        <taxon>Metazoa</taxon>
        <taxon>Spiralia</taxon>
        <taxon>Lophotrochozoa</taxon>
        <taxon>Platyhelminthes</taxon>
        <taxon>Cestoda</taxon>
        <taxon>Eucestoda</taxon>
        <taxon>Diphyllobothriidea</taxon>
        <taxon>Diphyllobothriidae</taxon>
        <taxon>Schistocephalus</taxon>
    </lineage>
</organism>
<feature type="region of interest" description="Disordered" evidence="1">
    <location>
        <begin position="1"/>
        <end position="55"/>
    </location>
</feature>
<gene>
    <name evidence="2" type="ORF">TR92298</name>
</gene>
<dbReference type="EMBL" id="GEEE01022917">
    <property type="protein sequence ID" value="JAP40308.1"/>
    <property type="molecule type" value="Transcribed_RNA"/>
</dbReference>
<sequence>MRSRNPSTPLRSQGYRNRNSSPASFNFTFSSPSPEFHSPPFGPQGNYLSPPDRQPVGHWQQWPPFVPSPERIYLPFQPSWNVSSPLTTASFDPYGPNRGTSPRGQFNSPSQSSPVICYPPPFKSPMTNFPHTPSSNRTFYMSAVADTPSTCASLSGQSNLSDSSRTHVTKVLNWKQRCTTDPWIGILPQATPSSGDRLVTSAFNQRHTVLFAPHSQISHEPIVQSS</sequence>
<feature type="compositionally biased region" description="Polar residues" evidence="1">
    <location>
        <begin position="1"/>
        <end position="26"/>
    </location>
</feature>
<accession>A0A0V0J6V7</accession>
<proteinExistence type="predicted"/>
<reference evidence="2" key="1">
    <citation type="submission" date="2016-01" db="EMBL/GenBank/DDBJ databases">
        <title>Reference transcriptome for the parasite Schistocephalus solidus: insights into the molecular evolution of parasitism.</title>
        <authorList>
            <person name="Hebert F.O."/>
            <person name="Grambauer S."/>
            <person name="Barber I."/>
            <person name="Landry C.R."/>
            <person name="Aubin-Horth N."/>
        </authorList>
    </citation>
    <scope>NUCLEOTIDE SEQUENCE</scope>
</reference>
<feature type="compositionally biased region" description="Polar residues" evidence="1">
    <location>
        <begin position="98"/>
        <end position="112"/>
    </location>
</feature>
<evidence type="ECO:0000256" key="1">
    <source>
        <dbReference type="SAM" id="MobiDB-lite"/>
    </source>
</evidence>
<evidence type="ECO:0000313" key="2">
    <source>
        <dbReference type="EMBL" id="JAP61394.1"/>
    </source>
</evidence>
<feature type="region of interest" description="Disordered" evidence="1">
    <location>
        <begin position="91"/>
        <end position="112"/>
    </location>
</feature>
<dbReference type="EMBL" id="GEEE01000797">
    <property type="protein sequence ID" value="JAP62428.1"/>
    <property type="molecule type" value="Transcribed_RNA"/>
</dbReference>
<name>A0A0V0J6V7_SCHSO</name>
<protein>
    <submittedName>
        <fullName evidence="2">Uncharacterized protein</fullName>
    </submittedName>
</protein>
<feature type="compositionally biased region" description="Low complexity" evidence="1">
    <location>
        <begin position="27"/>
        <end position="39"/>
    </location>
</feature>
<dbReference type="EMBL" id="GEEE01018161">
    <property type="protein sequence ID" value="JAP45064.1"/>
    <property type="molecule type" value="Transcribed_RNA"/>
</dbReference>
<dbReference type="AlphaFoldDB" id="A0A0V0J6V7"/>
<dbReference type="EMBL" id="GEEE01001831">
    <property type="protein sequence ID" value="JAP61394.1"/>
    <property type="molecule type" value="Transcribed_RNA"/>
</dbReference>